<protein>
    <submittedName>
        <fullName evidence="1">DNA-binding protein</fullName>
    </submittedName>
</protein>
<comment type="caution">
    <text evidence="1">The sequence shown here is derived from an EMBL/GenBank/DDBJ whole genome shotgun (WGS) entry which is preliminary data.</text>
</comment>
<evidence type="ECO:0000313" key="1">
    <source>
        <dbReference type="EMBL" id="GGN39738.1"/>
    </source>
</evidence>
<name>A0A918CWU4_9ACTN</name>
<dbReference type="GO" id="GO:0003677">
    <property type="term" value="F:DNA binding"/>
    <property type="evidence" value="ECO:0007669"/>
    <property type="project" value="UniProtKB-KW"/>
</dbReference>
<organism evidence="1 2">
    <name type="scientific">Streptomyces fuscichromogenes</name>
    <dbReference type="NCBI Taxonomy" id="1324013"/>
    <lineage>
        <taxon>Bacteria</taxon>
        <taxon>Bacillati</taxon>
        <taxon>Actinomycetota</taxon>
        <taxon>Actinomycetes</taxon>
        <taxon>Kitasatosporales</taxon>
        <taxon>Streptomycetaceae</taxon>
        <taxon>Streptomyces</taxon>
    </lineage>
</organism>
<dbReference type="EMBL" id="BMML01000031">
    <property type="protein sequence ID" value="GGN39738.1"/>
    <property type="molecule type" value="Genomic_DNA"/>
</dbReference>
<keyword evidence="2" id="KW-1185">Reference proteome</keyword>
<gene>
    <name evidence="1" type="ORF">GCM10011578_086680</name>
</gene>
<dbReference type="Proteomes" id="UP000653411">
    <property type="component" value="Unassembled WGS sequence"/>
</dbReference>
<accession>A0A918CWU4</accession>
<reference evidence="1" key="2">
    <citation type="submission" date="2020-09" db="EMBL/GenBank/DDBJ databases">
        <authorList>
            <person name="Sun Q."/>
            <person name="Zhou Y."/>
        </authorList>
    </citation>
    <scope>NUCLEOTIDE SEQUENCE</scope>
    <source>
        <strain evidence="1">CGMCC 4.7110</strain>
    </source>
</reference>
<evidence type="ECO:0000313" key="2">
    <source>
        <dbReference type="Proteomes" id="UP000653411"/>
    </source>
</evidence>
<dbReference type="AlphaFoldDB" id="A0A918CWU4"/>
<proteinExistence type="predicted"/>
<reference evidence="1" key="1">
    <citation type="journal article" date="2014" name="Int. J. Syst. Evol. Microbiol.">
        <title>Complete genome sequence of Corynebacterium casei LMG S-19264T (=DSM 44701T), isolated from a smear-ripened cheese.</title>
        <authorList>
            <consortium name="US DOE Joint Genome Institute (JGI-PGF)"/>
            <person name="Walter F."/>
            <person name="Albersmeier A."/>
            <person name="Kalinowski J."/>
            <person name="Ruckert C."/>
        </authorList>
    </citation>
    <scope>NUCLEOTIDE SEQUENCE</scope>
    <source>
        <strain evidence="1">CGMCC 4.7110</strain>
    </source>
</reference>
<keyword evidence="1" id="KW-0238">DNA-binding</keyword>
<sequence>MGPEHVAQHLQASFDLSYASVDLVLAWEQGEAVPSRPELIALAGVLWCSPGELIDRPRTLREHRIARGLAPEEVALAVDIDVLAYLRMEEHEDWQGTERQSAVLADTLRLSMPDFVTITGREEELAELLRSAVTTRWQTQIRRVGKVVPLDKRLIEHTLRVLFEDYQWQMTATPAWRGTTVVGEDAHDKGQEFLARIVKHFWSRAGWTEL</sequence>